<proteinExistence type="predicted"/>
<accession>Q139I9</accession>
<dbReference type="KEGG" id="rpd:RPD_2015"/>
<name>Q139I9_RHOPS</name>
<dbReference type="Proteomes" id="UP000001818">
    <property type="component" value="Chromosome"/>
</dbReference>
<dbReference type="EMBL" id="CP000283">
    <property type="protein sequence ID" value="ABE39250.1"/>
    <property type="molecule type" value="Genomic_DNA"/>
</dbReference>
<keyword evidence="1" id="KW-0812">Transmembrane</keyword>
<organism evidence="2 3">
    <name type="scientific">Rhodopseudomonas palustris (strain BisB5)</name>
    <dbReference type="NCBI Taxonomy" id="316057"/>
    <lineage>
        <taxon>Bacteria</taxon>
        <taxon>Pseudomonadati</taxon>
        <taxon>Pseudomonadota</taxon>
        <taxon>Alphaproteobacteria</taxon>
        <taxon>Hyphomicrobiales</taxon>
        <taxon>Nitrobacteraceae</taxon>
        <taxon>Rhodopseudomonas</taxon>
    </lineage>
</organism>
<gene>
    <name evidence="2" type="ordered locus">RPD_2015</name>
</gene>
<evidence type="ECO:0000256" key="1">
    <source>
        <dbReference type="SAM" id="Phobius"/>
    </source>
</evidence>
<keyword evidence="1" id="KW-0472">Membrane</keyword>
<evidence type="ECO:0000313" key="3">
    <source>
        <dbReference type="Proteomes" id="UP000001818"/>
    </source>
</evidence>
<sequence>MNFSALFHQFATWSFRAAILGGLLGVVYLAMRGDADMPGARLVASQAGTPNTQVGDFAPCQPIGQTADGELVYSMDCEQTPAEPVADTPASATSAK</sequence>
<keyword evidence="1" id="KW-1133">Transmembrane helix</keyword>
<evidence type="ECO:0000313" key="2">
    <source>
        <dbReference type="EMBL" id="ABE39250.1"/>
    </source>
</evidence>
<protein>
    <submittedName>
        <fullName evidence="2">Uncharacterized protein</fullName>
    </submittedName>
</protein>
<dbReference type="BioCyc" id="RPAL316057:RPD_RS10120-MONOMER"/>
<dbReference type="HOGENOM" id="CLU_186135_0_0_5"/>
<reference evidence="2 3" key="1">
    <citation type="submission" date="2006-03" db="EMBL/GenBank/DDBJ databases">
        <title>Complete sequence of Rhodopseudomonas palustris BisB5.</title>
        <authorList>
            <consortium name="US DOE Joint Genome Institute"/>
            <person name="Copeland A."/>
            <person name="Lucas S."/>
            <person name="Lapidus A."/>
            <person name="Barry K."/>
            <person name="Detter J.C."/>
            <person name="Glavina del Rio T."/>
            <person name="Hammon N."/>
            <person name="Israni S."/>
            <person name="Dalin E."/>
            <person name="Tice H."/>
            <person name="Pitluck S."/>
            <person name="Chain P."/>
            <person name="Malfatti S."/>
            <person name="Shin M."/>
            <person name="Vergez L."/>
            <person name="Schmutz J."/>
            <person name="Larimer F."/>
            <person name="Land M."/>
            <person name="Hauser L."/>
            <person name="Pelletier D.A."/>
            <person name="Kyrpides N."/>
            <person name="Lykidis A."/>
            <person name="Oda Y."/>
            <person name="Harwood C.S."/>
            <person name="Richardson P."/>
        </authorList>
    </citation>
    <scope>NUCLEOTIDE SEQUENCE [LARGE SCALE GENOMIC DNA]</scope>
    <source>
        <strain evidence="2 3">BisB5</strain>
    </source>
</reference>
<dbReference type="AlphaFoldDB" id="Q139I9"/>
<feature type="transmembrane region" description="Helical" evidence="1">
    <location>
        <begin position="13"/>
        <end position="31"/>
    </location>
</feature>